<dbReference type="InterPro" id="IPR036663">
    <property type="entry name" value="Fumarylacetoacetase_C_sf"/>
</dbReference>
<evidence type="ECO:0000313" key="2">
    <source>
        <dbReference type="Proteomes" id="UP001245184"/>
    </source>
</evidence>
<dbReference type="EC" id="4.2.1.80" evidence="1"/>
<sequence length="250" mass="26447">MKPETIAHAARQLAEARVTRLPLAELDAHAAPQSAADVHAIQDATVSLLGEQVAGWKVTTSPAGEFVRGAILGSRVFASPASIDGALVPMRAVELEIAFRFERALPPRALDYTYDEVADAVNAFVAFEIVDSRFTSYADAPWLHRAADCVSNGAFVAGDARADWRTFDLATLEARLSVGDAVRVECTGGHASGDPLLPAIALVNAFRRDAGVPVGRFVTTGTYTGLQRIDSGARVTGSFTGFGTVSLTFL</sequence>
<dbReference type="GO" id="GO:0008684">
    <property type="term" value="F:2-oxopent-4-enoate hydratase activity"/>
    <property type="evidence" value="ECO:0007669"/>
    <property type="project" value="UniProtKB-EC"/>
</dbReference>
<protein>
    <submittedName>
        <fullName evidence="1">2-keto-4-pentenoate hydratase</fullName>
        <ecNumber evidence="1">4.2.1.80</ecNumber>
    </submittedName>
</protein>
<dbReference type="PANTHER" id="PTHR30143:SF0">
    <property type="entry name" value="2-KETO-4-PENTENOATE HYDRATASE"/>
    <property type="match status" value="1"/>
</dbReference>
<dbReference type="RefSeq" id="WP_051154099.1">
    <property type="nucleotide sequence ID" value="NZ_ATXV01000013.1"/>
</dbReference>
<reference evidence="1 2" key="1">
    <citation type="submission" date="2023-08" db="EMBL/GenBank/DDBJ databases">
        <title>Genome sequencing of plant associated microbes to promote plant fitness in Sorghum bicolor and Oryza sativa.</title>
        <authorList>
            <person name="Coleman-Derr D."/>
        </authorList>
    </citation>
    <scope>NUCLEOTIDE SEQUENCE [LARGE SCALE GENOMIC DNA]</scope>
    <source>
        <strain evidence="1 2">SLBN-33</strain>
    </source>
</reference>
<accession>A0ABD5CEA9</accession>
<evidence type="ECO:0000313" key="1">
    <source>
        <dbReference type="EMBL" id="MDR6203633.1"/>
    </source>
</evidence>
<gene>
    <name evidence="1" type="ORF">QF025_002353</name>
</gene>
<name>A0ABD5CEA9_9BURK</name>
<comment type="caution">
    <text evidence="1">The sequence shown here is derived from an EMBL/GenBank/DDBJ whole genome shotgun (WGS) entry which is preliminary data.</text>
</comment>
<organism evidence="1 2">
    <name type="scientific">Paraburkholderia graminis</name>
    <dbReference type="NCBI Taxonomy" id="60548"/>
    <lineage>
        <taxon>Bacteria</taxon>
        <taxon>Pseudomonadati</taxon>
        <taxon>Pseudomonadota</taxon>
        <taxon>Betaproteobacteria</taxon>
        <taxon>Burkholderiales</taxon>
        <taxon>Burkholderiaceae</taxon>
        <taxon>Paraburkholderia</taxon>
    </lineage>
</organism>
<dbReference type="Proteomes" id="UP001245184">
    <property type="component" value="Unassembled WGS sequence"/>
</dbReference>
<dbReference type="Gene3D" id="3.90.850.10">
    <property type="entry name" value="Fumarylacetoacetase-like, C-terminal domain"/>
    <property type="match status" value="1"/>
</dbReference>
<dbReference type="PANTHER" id="PTHR30143">
    <property type="entry name" value="ACID HYDRATASE"/>
    <property type="match status" value="1"/>
</dbReference>
<proteinExistence type="predicted"/>
<dbReference type="InterPro" id="IPR050772">
    <property type="entry name" value="Hydratase-Decarb/MhpD_sf"/>
</dbReference>
<keyword evidence="1" id="KW-0456">Lyase</keyword>
<dbReference type="EMBL" id="JAVIZN010000002">
    <property type="protein sequence ID" value="MDR6203633.1"/>
    <property type="molecule type" value="Genomic_DNA"/>
</dbReference>
<dbReference type="AlphaFoldDB" id="A0ABD5CEA9"/>
<dbReference type="SUPFAM" id="SSF56529">
    <property type="entry name" value="FAH"/>
    <property type="match status" value="1"/>
</dbReference>